<evidence type="ECO:0000256" key="11">
    <source>
        <dbReference type="ARBA" id="ARBA00031671"/>
    </source>
</evidence>
<dbReference type="STRING" id="93759.A0A1R3IEB8"/>
<gene>
    <name evidence="15" type="ORF">COLO4_23868</name>
</gene>
<dbReference type="Pfam" id="PF00875">
    <property type="entry name" value="DNA_photolyase"/>
    <property type="match status" value="1"/>
</dbReference>
<sequence>MASLSSPSTKATAVQAGRIRVLKEGSQPLGEGPVVYWMFRDQRVKDNWALIHAVDQANKANVPVAVAFNLFDQFLGAKARQLGFMLKGLRQLQTNFSPLRQIRKCKDEICKRVSDSVTIHEVDAHNIVPIWVASDKLEYSARTVRGKINKLLPEYLIDFPVLQPPNKKWDARNQVIDWDSLIAGVLRKGVEVPEIEWCEPGETAAMEVLMGNKDGFLTKRLKNYSTDRNIPLKPKALSCLSPYLHFGQISAQRCALEARRFRKLYPQAVDTYLEELIVRRELADNFCYYQPHYDSLQGAWEWARKTLMDHASDKREHIYTMEQLEKAQTADPLWNASQLEMVHYGKMHGFMRQVMYWAKKILEWTKGPKEAIEICIYLNDKYELDGRDPSGYVGCMWSICGVHDQGWRERPIFGKIRYMNYAGCKRKFDVDGYIAHALPNQETVDYPSFKLVIVGDGGTGKTTFVKRHLTGVQFPVQVGFQVDINFFDQGNLYLISLKHWQQWGGRWRKRDFLILKMMKWQTNHTEIWVKTAKVWHVTDFLVHFHIAACMCSSSCDYRGKVKTQEGSSMTSKEAGGRAIPGVHDDDSARSFEPDALCGDW</sequence>
<dbReference type="InterPro" id="IPR036155">
    <property type="entry name" value="Crypto/Photolyase_N_sf"/>
</dbReference>
<evidence type="ECO:0000256" key="4">
    <source>
        <dbReference type="ARBA" id="ARBA00014046"/>
    </source>
</evidence>
<accession>A0A1R3IEB8</accession>
<evidence type="ECO:0000256" key="12">
    <source>
        <dbReference type="ARBA" id="ARBA00033999"/>
    </source>
</evidence>
<keyword evidence="8" id="KW-0238">DNA-binding</keyword>
<comment type="similarity">
    <text evidence="2">Belongs to the DNA photolyase class-2 family.</text>
</comment>
<dbReference type="GO" id="GO:0000719">
    <property type="term" value="P:photoreactive repair"/>
    <property type="evidence" value="ECO:0007669"/>
    <property type="project" value="TreeGrafter"/>
</dbReference>
<dbReference type="InterPro" id="IPR052219">
    <property type="entry name" value="Photolyase_Class-2"/>
</dbReference>
<protein>
    <recommendedName>
        <fullName evidence="4">Deoxyribodipyrimidine photo-lyase</fullName>
        <ecNumber evidence="3">4.1.99.3</ecNumber>
    </recommendedName>
    <alternativeName>
        <fullName evidence="11">DNA photolyase</fullName>
    </alternativeName>
</protein>
<comment type="function">
    <text evidence="13">Involved in repair of UV radiation-induced DNA damage. Catalyzes the light-dependent monomerization (300-600 nm) of cyclobutylpyrimidine dimers (CPDs), which are formed between adjacent bases on the same DNA strand upon exposure to ultraviolet radiation. Required for plant survival in the presence of UV-B light. Not involved in the repair of (6-4) photoproducts.</text>
</comment>
<keyword evidence="16" id="KW-1185">Reference proteome</keyword>
<dbReference type="Proteomes" id="UP000187203">
    <property type="component" value="Unassembled WGS sequence"/>
</dbReference>
<dbReference type="InterPro" id="IPR027417">
    <property type="entry name" value="P-loop_NTPase"/>
</dbReference>
<evidence type="ECO:0000256" key="2">
    <source>
        <dbReference type="ARBA" id="ARBA00006409"/>
    </source>
</evidence>
<dbReference type="SUPFAM" id="SSF52540">
    <property type="entry name" value="P-loop containing nucleoside triphosphate hydrolases"/>
    <property type="match status" value="1"/>
</dbReference>
<dbReference type="PROSITE" id="PS51645">
    <property type="entry name" value="PHR_CRY_ALPHA_BETA"/>
    <property type="match status" value="1"/>
</dbReference>
<reference evidence="16" key="1">
    <citation type="submission" date="2013-09" db="EMBL/GenBank/DDBJ databases">
        <title>Corchorus olitorius genome sequencing.</title>
        <authorList>
            <person name="Alam M."/>
            <person name="Haque M.S."/>
            <person name="Islam M.S."/>
            <person name="Emdad E.M."/>
            <person name="Islam M.M."/>
            <person name="Ahmed B."/>
            <person name="Halim A."/>
            <person name="Hossen Q.M.M."/>
            <person name="Hossain M.Z."/>
            <person name="Ahmed R."/>
            <person name="Khan M.M."/>
            <person name="Islam R."/>
            <person name="Rashid M.M."/>
            <person name="Khan S.A."/>
            <person name="Rahman M.S."/>
            <person name="Alam M."/>
            <person name="Yahiya A.S."/>
            <person name="Khan M.S."/>
            <person name="Azam M.S."/>
            <person name="Haque T."/>
            <person name="Lashkar M.Z.H."/>
            <person name="Akhand A.I."/>
            <person name="Morshed G."/>
            <person name="Roy S."/>
            <person name="Uddin K.S."/>
            <person name="Rabeya T."/>
            <person name="Hossain A.S."/>
            <person name="Chowdhury A."/>
            <person name="Snigdha A.R."/>
            <person name="Mortoza M.S."/>
            <person name="Matin S.A."/>
            <person name="Hoque S.M.E."/>
            <person name="Islam M.K."/>
            <person name="Roy D.K."/>
            <person name="Haider R."/>
            <person name="Moosa M.M."/>
            <person name="Elias S.M."/>
            <person name="Hasan A.M."/>
            <person name="Jahan S."/>
            <person name="Shafiuddin M."/>
            <person name="Mahmood N."/>
            <person name="Shommy N.S."/>
        </authorList>
    </citation>
    <scope>NUCLEOTIDE SEQUENCE [LARGE SCALE GENOMIC DNA]</scope>
    <source>
        <strain evidence="16">cv. O-4</strain>
    </source>
</reference>
<dbReference type="EC" id="4.1.99.3" evidence="3"/>
<dbReference type="EMBL" id="AWUE01018365">
    <property type="protein sequence ID" value="OMO80910.1"/>
    <property type="molecule type" value="Genomic_DNA"/>
</dbReference>
<dbReference type="FunFam" id="1.10.579.10:FF:000002">
    <property type="entry name" value="Deoxyribodipyrimidine photolyase"/>
    <property type="match status" value="1"/>
</dbReference>
<dbReference type="SUPFAM" id="SSF52425">
    <property type="entry name" value="Cryptochrome/photolyase, N-terminal domain"/>
    <property type="match status" value="1"/>
</dbReference>
<keyword evidence="10" id="KW-0456">Lyase</keyword>
<dbReference type="GO" id="GO:0003677">
    <property type="term" value="F:DNA binding"/>
    <property type="evidence" value="ECO:0007669"/>
    <property type="project" value="UniProtKB-KW"/>
</dbReference>
<evidence type="ECO:0000256" key="8">
    <source>
        <dbReference type="ARBA" id="ARBA00023125"/>
    </source>
</evidence>
<dbReference type="PROSITE" id="PS01084">
    <property type="entry name" value="DNA_PHOTOLYASES_2_2"/>
    <property type="match status" value="1"/>
</dbReference>
<dbReference type="FunFam" id="1.25.40.80:FF:000004">
    <property type="entry name" value="Deoxyribodipyrimidine photolyase"/>
    <property type="match status" value="1"/>
</dbReference>
<comment type="catalytic activity">
    <reaction evidence="12">
        <text>cyclobutadipyrimidine (in DNA) = 2 pyrimidine residues (in DNA).</text>
        <dbReference type="EC" id="4.1.99.3"/>
    </reaction>
</comment>
<dbReference type="PANTHER" id="PTHR10211">
    <property type="entry name" value="DEOXYRIBODIPYRIMIDINE PHOTOLYASE"/>
    <property type="match status" value="1"/>
</dbReference>
<dbReference type="SUPFAM" id="SSF48173">
    <property type="entry name" value="Cryptochrome/photolyase FAD-binding domain"/>
    <property type="match status" value="1"/>
</dbReference>
<evidence type="ECO:0000259" key="14">
    <source>
        <dbReference type="PROSITE" id="PS51645"/>
    </source>
</evidence>
<organism evidence="15 16">
    <name type="scientific">Corchorus olitorius</name>
    <dbReference type="NCBI Taxonomy" id="93759"/>
    <lineage>
        <taxon>Eukaryota</taxon>
        <taxon>Viridiplantae</taxon>
        <taxon>Streptophyta</taxon>
        <taxon>Embryophyta</taxon>
        <taxon>Tracheophyta</taxon>
        <taxon>Spermatophyta</taxon>
        <taxon>Magnoliopsida</taxon>
        <taxon>eudicotyledons</taxon>
        <taxon>Gunneridae</taxon>
        <taxon>Pentapetalae</taxon>
        <taxon>rosids</taxon>
        <taxon>malvids</taxon>
        <taxon>Malvales</taxon>
        <taxon>Malvaceae</taxon>
        <taxon>Grewioideae</taxon>
        <taxon>Apeibeae</taxon>
        <taxon>Corchorus</taxon>
    </lineage>
</organism>
<evidence type="ECO:0000256" key="9">
    <source>
        <dbReference type="ARBA" id="ARBA00023204"/>
    </source>
</evidence>
<dbReference type="InterPro" id="IPR032673">
    <property type="entry name" value="DNA_photolyase_2_CS"/>
</dbReference>
<evidence type="ECO:0000256" key="3">
    <source>
        <dbReference type="ARBA" id="ARBA00013149"/>
    </source>
</evidence>
<evidence type="ECO:0000256" key="6">
    <source>
        <dbReference type="ARBA" id="ARBA00022763"/>
    </source>
</evidence>
<keyword evidence="7" id="KW-0274">FAD</keyword>
<proteinExistence type="inferred from homology"/>
<evidence type="ECO:0000256" key="10">
    <source>
        <dbReference type="ARBA" id="ARBA00023239"/>
    </source>
</evidence>
<dbReference type="Gene3D" id="3.40.50.620">
    <property type="entry name" value="HUPs"/>
    <property type="match status" value="1"/>
</dbReference>
<dbReference type="PANTHER" id="PTHR10211:SF0">
    <property type="entry name" value="DEOXYRIBODIPYRIMIDINE PHOTO-LYASE"/>
    <property type="match status" value="1"/>
</dbReference>
<dbReference type="GO" id="GO:0003904">
    <property type="term" value="F:deoxyribodipyrimidine photo-lyase activity"/>
    <property type="evidence" value="ECO:0007669"/>
    <property type="project" value="UniProtKB-EC"/>
</dbReference>
<dbReference type="InterPro" id="IPR014729">
    <property type="entry name" value="Rossmann-like_a/b/a_fold"/>
</dbReference>
<feature type="domain" description="Photolyase/cryptochrome alpha/beta" evidence="14">
    <location>
        <begin position="32"/>
        <end position="167"/>
    </location>
</feature>
<comment type="caution">
    <text evidence="15">The sequence shown here is derived from an EMBL/GenBank/DDBJ whole genome shotgun (WGS) entry which is preliminary data.</text>
</comment>
<keyword evidence="6" id="KW-0227">DNA damage</keyword>
<dbReference type="OrthoDB" id="496749at2759"/>
<dbReference type="InterPro" id="IPR036134">
    <property type="entry name" value="Crypto/Photolyase_FAD-like_sf"/>
</dbReference>
<name>A0A1R3IEB8_9ROSI</name>
<comment type="cofactor">
    <cofactor evidence="1">
        <name>FAD</name>
        <dbReference type="ChEBI" id="CHEBI:57692"/>
    </cofactor>
</comment>
<evidence type="ECO:0000256" key="1">
    <source>
        <dbReference type="ARBA" id="ARBA00001974"/>
    </source>
</evidence>
<evidence type="ECO:0000256" key="13">
    <source>
        <dbReference type="ARBA" id="ARBA00055119"/>
    </source>
</evidence>
<dbReference type="InterPro" id="IPR006050">
    <property type="entry name" value="DNA_photolyase_N"/>
</dbReference>
<dbReference type="Gene3D" id="1.10.579.10">
    <property type="entry name" value="DNA Cyclobutane Dipyrimidine Photolyase, subunit A, domain 3"/>
    <property type="match status" value="1"/>
</dbReference>
<dbReference type="AlphaFoldDB" id="A0A1R3IEB8"/>
<keyword evidence="9" id="KW-0234">DNA repair</keyword>
<evidence type="ECO:0000256" key="7">
    <source>
        <dbReference type="ARBA" id="ARBA00022827"/>
    </source>
</evidence>
<keyword evidence="5" id="KW-0285">Flavoprotein</keyword>
<dbReference type="Gene3D" id="1.25.40.80">
    <property type="match status" value="1"/>
</dbReference>
<evidence type="ECO:0000313" key="15">
    <source>
        <dbReference type="EMBL" id="OMO80910.1"/>
    </source>
</evidence>
<evidence type="ECO:0000256" key="5">
    <source>
        <dbReference type="ARBA" id="ARBA00022630"/>
    </source>
</evidence>
<evidence type="ECO:0000313" key="16">
    <source>
        <dbReference type="Proteomes" id="UP000187203"/>
    </source>
</evidence>